<reference evidence="2 3" key="1">
    <citation type="journal article" date="2019" name="Nat. Ecol. Evol.">
        <title>Megaphylogeny resolves global patterns of mushroom evolution.</title>
        <authorList>
            <person name="Varga T."/>
            <person name="Krizsan K."/>
            <person name="Foldi C."/>
            <person name="Dima B."/>
            <person name="Sanchez-Garcia M."/>
            <person name="Sanchez-Ramirez S."/>
            <person name="Szollosi G.J."/>
            <person name="Szarkandi J.G."/>
            <person name="Papp V."/>
            <person name="Albert L."/>
            <person name="Andreopoulos W."/>
            <person name="Angelini C."/>
            <person name="Antonin V."/>
            <person name="Barry K.W."/>
            <person name="Bougher N.L."/>
            <person name="Buchanan P."/>
            <person name="Buyck B."/>
            <person name="Bense V."/>
            <person name="Catcheside P."/>
            <person name="Chovatia M."/>
            <person name="Cooper J."/>
            <person name="Damon W."/>
            <person name="Desjardin D."/>
            <person name="Finy P."/>
            <person name="Geml J."/>
            <person name="Haridas S."/>
            <person name="Hughes K."/>
            <person name="Justo A."/>
            <person name="Karasinski D."/>
            <person name="Kautmanova I."/>
            <person name="Kiss B."/>
            <person name="Kocsube S."/>
            <person name="Kotiranta H."/>
            <person name="LaButti K.M."/>
            <person name="Lechner B.E."/>
            <person name="Liimatainen K."/>
            <person name="Lipzen A."/>
            <person name="Lukacs Z."/>
            <person name="Mihaltcheva S."/>
            <person name="Morgado L.N."/>
            <person name="Niskanen T."/>
            <person name="Noordeloos M.E."/>
            <person name="Ohm R.A."/>
            <person name="Ortiz-Santana B."/>
            <person name="Ovrebo C."/>
            <person name="Racz N."/>
            <person name="Riley R."/>
            <person name="Savchenko A."/>
            <person name="Shiryaev A."/>
            <person name="Soop K."/>
            <person name="Spirin V."/>
            <person name="Szebenyi C."/>
            <person name="Tomsovsky M."/>
            <person name="Tulloss R.E."/>
            <person name="Uehling J."/>
            <person name="Grigoriev I.V."/>
            <person name="Vagvolgyi C."/>
            <person name="Papp T."/>
            <person name="Martin F.M."/>
            <person name="Miettinen O."/>
            <person name="Hibbett D.S."/>
            <person name="Nagy L.G."/>
        </authorList>
    </citation>
    <scope>NUCLEOTIDE SEQUENCE [LARGE SCALE GENOMIC DNA]</scope>
    <source>
        <strain evidence="2 3">CBS 309.79</strain>
    </source>
</reference>
<feature type="transmembrane region" description="Helical" evidence="1">
    <location>
        <begin position="41"/>
        <end position="63"/>
    </location>
</feature>
<accession>A0A5C3QV95</accession>
<protein>
    <submittedName>
        <fullName evidence="2">Uncharacterized protein</fullName>
    </submittedName>
</protein>
<keyword evidence="3" id="KW-1185">Reference proteome</keyword>
<keyword evidence="1" id="KW-0472">Membrane</keyword>
<evidence type="ECO:0000256" key="1">
    <source>
        <dbReference type="SAM" id="Phobius"/>
    </source>
</evidence>
<name>A0A5C3QV95_9AGAR</name>
<keyword evidence="1" id="KW-1133">Transmembrane helix</keyword>
<keyword evidence="1" id="KW-0812">Transmembrane</keyword>
<gene>
    <name evidence="2" type="ORF">BDV98DRAFT_316304</name>
</gene>
<organism evidence="2 3">
    <name type="scientific">Pterulicium gracile</name>
    <dbReference type="NCBI Taxonomy" id="1884261"/>
    <lineage>
        <taxon>Eukaryota</taxon>
        <taxon>Fungi</taxon>
        <taxon>Dikarya</taxon>
        <taxon>Basidiomycota</taxon>
        <taxon>Agaricomycotina</taxon>
        <taxon>Agaricomycetes</taxon>
        <taxon>Agaricomycetidae</taxon>
        <taxon>Agaricales</taxon>
        <taxon>Pleurotineae</taxon>
        <taxon>Pterulaceae</taxon>
        <taxon>Pterulicium</taxon>
    </lineage>
</organism>
<dbReference type="AlphaFoldDB" id="A0A5C3QV95"/>
<evidence type="ECO:0000313" key="3">
    <source>
        <dbReference type="Proteomes" id="UP000305067"/>
    </source>
</evidence>
<proteinExistence type="predicted"/>
<dbReference type="EMBL" id="ML178818">
    <property type="protein sequence ID" value="TFL04421.1"/>
    <property type="molecule type" value="Genomic_DNA"/>
</dbReference>
<sequence>MCCNHTCQCTDGQSPLYKLRFSIPVSEWRAPYPHTPVNHSVHLHLAVTFILHLLIGAITLTTVDQAFTIKPEEVCMRHSEGAIIVNSGNSQKSAGQSFHCYLRSRIRKCTGVVHCLCLCV</sequence>
<dbReference type="Proteomes" id="UP000305067">
    <property type="component" value="Unassembled WGS sequence"/>
</dbReference>
<evidence type="ECO:0000313" key="2">
    <source>
        <dbReference type="EMBL" id="TFL04421.1"/>
    </source>
</evidence>